<feature type="transmembrane region" description="Helical" evidence="1">
    <location>
        <begin position="153"/>
        <end position="176"/>
    </location>
</feature>
<protein>
    <submittedName>
        <fullName evidence="3">G protein-coupled receptor</fullName>
    </submittedName>
</protein>
<dbReference type="Proteomes" id="UP000095282">
    <property type="component" value="Unplaced"/>
</dbReference>
<keyword evidence="1" id="KW-1133">Transmembrane helix</keyword>
<sequence>MYWVNVTWLSVSFLSFVFNAIVLFLAIDRQHFRLERNILAVDPRYQYVIDNFAPYIIDLKTATIPMNILLLEGLWAALLFTIIVFFAAYKVFYSLYKNRRFLSQRITNAQKNIVITLFIYGSTFFGLIGFPTVAASTALVAGVSLQYFPLGPAYFISISVPAILFCIINILTVSPYRRAIRRLFSRIIHHDSQQSSTATIAGNRVAAIPFPQSLFTRERPIENDLQNEI</sequence>
<accession>A0A1I7T3Y8</accession>
<proteinExistence type="predicted"/>
<feature type="transmembrane region" description="Helical" evidence="1">
    <location>
        <begin position="6"/>
        <end position="27"/>
    </location>
</feature>
<evidence type="ECO:0000256" key="1">
    <source>
        <dbReference type="SAM" id="Phobius"/>
    </source>
</evidence>
<feature type="transmembrane region" description="Helical" evidence="1">
    <location>
        <begin position="74"/>
        <end position="96"/>
    </location>
</feature>
<dbReference type="eggNOG" id="ENOG502TH8S">
    <property type="taxonomic scope" value="Eukaryota"/>
</dbReference>
<reference evidence="3" key="1">
    <citation type="submission" date="2016-11" db="UniProtKB">
        <authorList>
            <consortium name="WormBaseParasite"/>
        </authorList>
    </citation>
    <scope>IDENTIFICATION</scope>
</reference>
<evidence type="ECO:0000313" key="2">
    <source>
        <dbReference type="Proteomes" id="UP000095282"/>
    </source>
</evidence>
<dbReference type="AlphaFoldDB" id="A0A1I7T3Y8"/>
<feature type="transmembrane region" description="Helical" evidence="1">
    <location>
        <begin position="117"/>
        <end position="141"/>
    </location>
</feature>
<dbReference type="WBParaSite" id="Csp11.Scaffold495.g2191.t1">
    <property type="protein sequence ID" value="Csp11.Scaffold495.g2191.t1"/>
    <property type="gene ID" value="Csp11.Scaffold495.g2191"/>
</dbReference>
<dbReference type="Pfam" id="PF10318">
    <property type="entry name" value="7TM_GPCR_Srh"/>
    <property type="match status" value="1"/>
</dbReference>
<dbReference type="InterPro" id="IPR019422">
    <property type="entry name" value="7TM_GPCR_serpentine_rcpt_Srh"/>
</dbReference>
<keyword evidence="1" id="KW-0812">Transmembrane</keyword>
<keyword evidence="2" id="KW-1185">Reference proteome</keyword>
<name>A0A1I7T3Y8_9PELO</name>
<organism evidence="2 3">
    <name type="scientific">Caenorhabditis tropicalis</name>
    <dbReference type="NCBI Taxonomy" id="1561998"/>
    <lineage>
        <taxon>Eukaryota</taxon>
        <taxon>Metazoa</taxon>
        <taxon>Ecdysozoa</taxon>
        <taxon>Nematoda</taxon>
        <taxon>Chromadorea</taxon>
        <taxon>Rhabditida</taxon>
        <taxon>Rhabditina</taxon>
        <taxon>Rhabditomorpha</taxon>
        <taxon>Rhabditoidea</taxon>
        <taxon>Rhabditidae</taxon>
        <taxon>Peloderinae</taxon>
        <taxon>Caenorhabditis</taxon>
    </lineage>
</organism>
<evidence type="ECO:0000313" key="3">
    <source>
        <dbReference type="WBParaSite" id="Csp11.Scaffold495.g2191.t1"/>
    </source>
</evidence>
<keyword evidence="1" id="KW-0472">Membrane</keyword>